<proteinExistence type="predicted"/>
<keyword evidence="3" id="KW-1185">Reference proteome</keyword>
<sequence>MFPFKIKHSSVDKVSHDLDHVSFFNEIVHKGPDTSYDDTNTKVRDQNDGSNGFASENEMAVTFDHETTLSEDGDSDIPTTKHTQNINDQPLRRSKRTSVFPNKYNEYVVDSKVKYRLEKYVGYLNLTSEIFCFTTELNKAFEPKTYWQACKEQHSIDAMNKEMKALYDNDT</sequence>
<dbReference type="EMBL" id="BQNB010019023">
    <property type="protein sequence ID" value="GJT80778.1"/>
    <property type="molecule type" value="Genomic_DNA"/>
</dbReference>
<feature type="compositionally biased region" description="Polar residues" evidence="1">
    <location>
        <begin position="77"/>
        <end position="88"/>
    </location>
</feature>
<evidence type="ECO:0000313" key="3">
    <source>
        <dbReference type="Proteomes" id="UP001151760"/>
    </source>
</evidence>
<evidence type="ECO:0000313" key="2">
    <source>
        <dbReference type="EMBL" id="GJT80778.1"/>
    </source>
</evidence>
<reference evidence="2" key="1">
    <citation type="journal article" date="2022" name="Int. J. Mol. Sci.">
        <title>Draft Genome of Tanacetum Coccineum: Genomic Comparison of Closely Related Tanacetum-Family Plants.</title>
        <authorList>
            <person name="Yamashiro T."/>
            <person name="Shiraishi A."/>
            <person name="Nakayama K."/>
            <person name="Satake H."/>
        </authorList>
    </citation>
    <scope>NUCLEOTIDE SEQUENCE</scope>
</reference>
<evidence type="ECO:0000256" key="1">
    <source>
        <dbReference type="SAM" id="MobiDB-lite"/>
    </source>
</evidence>
<name>A0ABQ5GYP8_9ASTR</name>
<reference evidence="2" key="2">
    <citation type="submission" date="2022-01" db="EMBL/GenBank/DDBJ databases">
        <authorList>
            <person name="Yamashiro T."/>
            <person name="Shiraishi A."/>
            <person name="Satake H."/>
            <person name="Nakayama K."/>
        </authorList>
    </citation>
    <scope>NUCLEOTIDE SEQUENCE</scope>
</reference>
<dbReference type="Proteomes" id="UP001151760">
    <property type="component" value="Unassembled WGS sequence"/>
</dbReference>
<feature type="region of interest" description="Disordered" evidence="1">
    <location>
        <begin position="68"/>
        <end position="97"/>
    </location>
</feature>
<comment type="caution">
    <text evidence="2">The sequence shown here is derived from an EMBL/GenBank/DDBJ whole genome shotgun (WGS) entry which is preliminary data.</text>
</comment>
<accession>A0ABQ5GYP8</accession>
<feature type="region of interest" description="Disordered" evidence="1">
    <location>
        <begin position="34"/>
        <end position="56"/>
    </location>
</feature>
<gene>
    <name evidence="2" type="ORF">Tco_1055120</name>
</gene>
<organism evidence="2 3">
    <name type="scientific">Tanacetum coccineum</name>
    <dbReference type="NCBI Taxonomy" id="301880"/>
    <lineage>
        <taxon>Eukaryota</taxon>
        <taxon>Viridiplantae</taxon>
        <taxon>Streptophyta</taxon>
        <taxon>Embryophyta</taxon>
        <taxon>Tracheophyta</taxon>
        <taxon>Spermatophyta</taxon>
        <taxon>Magnoliopsida</taxon>
        <taxon>eudicotyledons</taxon>
        <taxon>Gunneridae</taxon>
        <taxon>Pentapetalae</taxon>
        <taxon>asterids</taxon>
        <taxon>campanulids</taxon>
        <taxon>Asterales</taxon>
        <taxon>Asteraceae</taxon>
        <taxon>Asteroideae</taxon>
        <taxon>Anthemideae</taxon>
        <taxon>Anthemidinae</taxon>
        <taxon>Tanacetum</taxon>
    </lineage>
</organism>
<protein>
    <submittedName>
        <fullName evidence="2">Uncharacterized protein</fullName>
    </submittedName>
</protein>